<evidence type="ECO:0000313" key="1">
    <source>
        <dbReference type="EMBL" id="CAF2824597.1"/>
    </source>
</evidence>
<dbReference type="AlphaFoldDB" id="A0A7R8CHJ6"/>
<reference evidence="1" key="1">
    <citation type="submission" date="2021-02" db="EMBL/GenBank/DDBJ databases">
        <authorList>
            <person name="Bekaert M."/>
        </authorList>
    </citation>
    <scope>NUCLEOTIDE SEQUENCE</scope>
    <source>
        <strain evidence="1">IoA-00</strain>
    </source>
</reference>
<name>A0A7R8CHJ6_LEPSM</name>
<proteinExistence type="predicted"/>
<protein>
    <submittedName>
        <fullName evidence="1">(salmon louse) hypothetical protein</fullName>
    </submittedName>
</protein>
<evidence type="ECO:0000313" key="2">
    <source>
        <dbReference type="Proteomes" id="UP000675881"/>
    </source>
</evidence>
<organism evidence="1 2">
    <name type="scientific">Lepeophtheirus salmonis</name>
    <name type="common">Salmon louse</name>
    <name type="synonym">Caligus salmonis</name>
    <dbReference type="NCBI Taxonomy" id="72036"/>
    <lineage>
        <taxon>Eukaryota</taxon>
        <taxon>Metazoa</taxon>
        <taxon>Ecdysozoa</taxon>
        <taxon>Arthropoda</taxon>
        <taxon>Crustacea</taxon>
        <taxon>Multicrustacea</taxon>
        <taxon>Hexanauplia</taxon>
        <taxon>Copepoda</taxon>
        <taxon>Siphonostomatoida</taxon>
        <taxon>Caligidae</taxon>
        <taxon>Lepeophtheirus</taxon>
    </lineage>
</organism>
<accession>A0A7R8CHJ6</accession>
<gene>
    <name evidence="1" type="ORF">LSAA_4494</name>
</gene>
<sequence length="152" mass="17742">MHRIINLLDLKDNICLRKTVNLKKHICENTILPSLERARIYNSNLAQNTSFSFQSDYFNQTTTILFYICIAMVAYVVFIIWLVYSNLQPSYRVSSFFHGEEEGISEETLLIVRDNGSGNIPSSSLFLYDEEKKEIHPFFERFIYICGSSKYV</sequence>
<dbReference type="Proteomes" id="UP000675881">
    <property type="component" value="Chromosome 13"/>
</dbReference>
<dbReference type="EMBL" id="HG994592">
    <property type="protein sequence ID" value="CAF2824597.1"/>
    <property type="molecule type" value="Genomic_DNA"/>
</dbReference>
<keyword evidence="2" id="KW-1185">Reference proteome</keyword>